<evidence type="ECO:0000313" key="1">
    <source>
        <dbReference type="EMBL" id="SEH06632.1"/>
    </source>
</evidence>
<sequence>MSNDNLYDPLNHINNLQQQDLVSGSDEHHSETYARSLSFHSDPTANPYTCIDDSNGFIYRHEQGESSGDWVGTIDHNSVYNTNRDYLGYGSDDGKIFDSHEHLIGWVDNQGHVFNSSGVEVSTTVHGVVGAAAYLLCVYQGNVP</sequence>
<name>A0A1H6F941_9GAMM</name>
<organism evidence="1 2">
    <name type="scientific">Candidatus Venteria ishoeyi</name>
    <dbReference type="NCBI Taxonomy" id="1899563"/>
    <lineage>
        <taxon>Bacteria</taxon>
        <taxon>Pseudomonadati</taxon>
        <taxon>Pseudomonadota</taxon>
        <taxon>Gammaproteobacteria</taxon>
        <taxon>Thiotrichales</taxon>
        <taxon>Thiotrichaceae</taxon>
        <taxon>Venteria</taxon>
    </lineage>
</organism>
<evidence type="ECO:0000313" key="2">
    <source>
        <dbReference type="Proteomes" id="UP000236724"/>
    </source>
</evidence>
<dbReference type="AlphaFoldDB" id="A0A1H6F941"/>
<dbReference type="EMBL" id="FMSV02000502">
    <property type="protein sequence ID" value="SEH06632.1"/>
    <property type="molecule type" value="Genomic_DNA"/>
</dbReference>
<dbReference type="RefSeq" id="WP_103920389.1">
    <property type="nucleotide sequence ID" value="NZ_FMSV02000502.1"/>
</dbReference>
<keyword evidence="2" id="KW-1185">Reference proteome</keyword>
<gene>
    <name evidence="1" type="ORF">MBHS_02496</name>
</gene>
<dbReference type="Proteomes" id="UP000236724">
    <property type="component" value="Unassembled WGS sequence"/>
</dbReference>
<protein>
    <submittedName>
        <fullName evidence="1">Uncharacterized protein</fullName>
    </submittedName>
</protein>
<accession>A0A1H6F941</accession>
<reference evidence="1 2" key="1">
    <citation type="submission" date="2016-10" db="EMBL/GenBank/DDBJ databases">
        <authorList>
            <person name="de Groot N.N."/>
        </authorList>
    </citation>
    <scope>NUCLEOTIDE SEQUENCE [LARGE SCALE GENOMIC DNA]</scope>
    <source>
        <strain evidence="1">MBHS1</strain>
    </source>
</reference>
<proteinExistence type="predicted"/>
<dbReference type="OrthoDB" id="5625612at2"/>